<accession>A0A162PYG9</accession>
<evidence type="ECO:0000313" key="1">
    <source>
        <dbReference type="EMBL" id="KZS19255.1"/>
    </source>
</evidence>
<proteinExistence type="predicted"/>
<sequence length="93" mass="10825">MILTSENTFRHAEMDSVVSYLIKKKATEPSLFVELNEYSSHFVRIMQYFDDVVFVILLGRKEVDDLSPLIILLPFRKVDEALLMRCDPNLCRG</sequence>
<name>A0A162PYG9_9CRUS</name>
<dbReference type="AlphaFoldDB" id="A0A162PYG9"/>
<keyword evidence="2" id="KW-1185">Reference proteome</keyword>
<organism evidence="1 2">
    <name type="scientific">Daphnia magna</name>
    <dbReference type="NCBI Taxonomy" id="35525"/>
    <lineage>
        <taxon>Eukaryota</taxon>
        <taxon>Metazoa</taxon>
        <taxon>Ecdysozoa</taxon>
        <taxon>Arthropoda</taxon>
        <taxon>Crustacea</taxon>
        <taxon>Branchiopoda</taxon>
        <taxon>Diplostraca</taxon>
        <taxon>Cladocera</taxon>
        <taxon>Anomopoda</taxon>
        <taxon>Daphniidae</taxon>
        <taxon>Daphnia</taxon>
    </lineage>
</organism>
<comment type="caution">
    <text evidence="1">The sequence shown here is derived from an EMBL/GenBank/DDBJ whole genome shotgun (WGS) entry which is preliminary data.</text>
</comment>
<reference evidence="1 2" key="1">
    <citation type="submission" date="2016-03" db="EMBL/GenBank/DDBJ databases">
        <title>EvidentialGene: Evidence-directed Construction of Genes on Genomes.</title>
        <authorList>
            <person name="Gilbert D.G."/>
            <person name="Choi J.-H."/>
            <person name="Mockaitis K."/>
            <person name="Colbourne J."/>
            <person name="Pfrender M."/>
        </authorList>
    </citation>
    <scope>NUCLEOTIDE SEQUENCE [LARGE SCALE GENOMIC DNA]</scope>
    <source>
        <strain evidence="1 2">Xinb3</strain>
        <tissue evidence="1">Complete organism</tissue>
    </source>
</reference>
<dbReference type="EMBL" id="LRGB01000393">
    <property type="protein sequence ID" value="KZS19255.1"/>
    <property type="molecule type" value="Genomic_DNA"/>
</dbReference>
<dbReference type="Proteomes" id="UP000076858">
    <property type="component" value="Unassembled WGS sequence"/>
</dbReference>
<evidence type="ECO:0000313" key="2">
    <source>
        <dbReference type="Proteomes" id="UP000076858"/>
    </source>
</evidence>
<protein>
    <submittedName>
        <fullName evidence="1">Uncharacterized protein</fullName>
    </submittedName>
</protein>
<gene>
    <name evidence="1" type="ORF">APZ42_014369</name>
</gene>